<comment type="subcellular location">
    <subcellularLocation>
        <location evidence="2">Membrane</location>
        <topology evidence="2">Multi-pass membrane protein</topology>
    </subcellularLocation>
</comment>
<keyword evidence="14" id="KW-1185">Reference proteome</keyword>
<protein>
    <submittedName>
        <fullName evidence="13">Site-2 protease family protein</fullName>
    </submittedName>
</protein>
<evidence type="ECO:0000256" key="7">
    <source>
        <dbReference type="ARBA" id="ARBA00022833"/>
    </source>
</evidence>
<feature type="transmembrane region" description="Helical" evidence="11">
    <location>
        <begin position="279"/>
        <end position="297"/>
    </location>
</feature>
<evidence type="ECO:0000256" key="4">
    <source>
        <dbReference type="ARBA" id="ARBA00022670"/>
    </source>
</evidence>
<keyword evidence="10 11" id="KW-0472">Membrane</keyword>
<keyword evidence="6" id="KW-0378">Hydrolase</keyword>
<feature type="transmembrane region" description="Helical" evidence="11">
    <location>
        <begin position="91"/>
        <end position="114"/>
    </location>
</feature>
<dbReference type="InterPro" id="IPR004387">
    <property type="entry name" value="Pept_M50_Zn"/>
</dbReference>
<feature type="domain" description="Peptidase M50" evidence="12">
    <location>
        <begin position="9"/>
        <end position="341"/>
    </location>
</feature>
<dbReference type="Gene3D" id="2.30.42.10">
    <property type="match status" value="1"/>
</dbReference>
<dbReference type="GO" id="GO:0004222">
    <property type="term" value="F:metalloendopeptidase activity"/>
    <property type="evidence" value="ECO:0007669"/>
    <property type="project" value="InterPro"/>
</dbReference>
<feature type="transmembrane region" description="Helical" evidence="11">
    <location>
        <begin position="328"/>
        <end position="349"/>
    </location>
</feature>
<feature type="transmembrane region" description="Helical" evidence="11">
    <location>
        <begin position="6"/>
        <end position="27"/>
    </location>
</feature>
<evidence type="ECO:0000256" key="8">
    <source>
        <dbReference type="ARBA" id="ARBA00022989"/>
    </source>
</evidence>
<evidence type="ECO:0000313" key="13">
    <source>
        <dbReference type="EMBL" id="MBC5735967.1"/>
    </source>
</evidence>
<reference evidence="13" key="1">
    <citation type="submission" date="2020-08" db="EMBL/GenBank/DDBJ databases">
        <title>Genome public.</title>
        <authorList>
            <person name="Liu C."/>
            <person name="Sun Q."/>
        </authorList>
    </citation>
    <scope>NUCLEOTIDE SEQUENCE</scope>
    <source>
        <strain evidence="13">NSJ-52</strain>
    </source>
</reference>
<comment type="cofactor">
    <cofactor evidence="1">
        <name>Zn(2+)</name>
        <dbReference type="ChEBI" id="CHEBI:29105"/>
    </cofactor>
</comment>
<sequence length="358" mass="39430">MIIVYILVAILMFGILIAVHEFGHFAAAKLLGVKVNEFAIGMGPRILHRQKGETEYTLRLFPIGGFCAMEGEEEDSHDPRAFNNKPAWKRFIILAAGAFMNFLTGVLIFFFLLVGSASPIAVTDTLTTTTIDRFMTGFPLEGENGLLPGDRIVEVDGHAVYLREDIDLFFSRAGATMDLTVERDGRRVELKDLPLQKQEYEGEGLRYGLYFAQKEATLLDKLQLTWYNAIDTVRLVWVSLGDLVSGAVGIRDMSGPVGIVTMISDVGTNAGSALLAVRGILYFVAFIAINLAVMNLLPIPALDGGQILFLVVDKIYGLFTRKRIDQKYLGYINGAGFILLIGLMVVVAFSDVMKLFGK</sequence>
<dbReference type="SUPFAM" id="SSF50156">
    <property type="entry name" value="PDZ domain-like"/>
    <property type="match status" value="1"/>
</dbReference>
<dbReference type="AlphaFoldDB" id="A0A8J6J4E6"/>
<dbReference type="InterPro" id="IPR008915">
    <property type="entry name" value="Peptidase_M50"/>
</dbReference>
<keyword evidence="4 13" id="KW-0645">Protease</keyword>
<accession>A0A8J6J4E6</accession>
<dbReference type="CDD" id="cd06163">
    <property type="entry name" value="S2P-M50_PDZ_RseP-like"/>
    <property type="match status" value="1"/>
</dbReference>
<evidence type="ECO:0000256" key="3">
    <source>
        <dbReference type="ARBA" id="ARBA00007931"/>
    </source>
</evidence>
<organism evidence="13 14">
    <name type="scientific">Lawsonibacter faecis</name>
    <dbReference type="NCBI Taxonomy" id="2763052"/>
    <lineage>
        <taxon>Bacteria</taxon>
        <taxon>Bacillati</taxon>
        <taxon>Bacillota</taxon>
        <taxon>Clostridia</taxon>
        <taxon>Eubacteriales</taxon>
        <taxon>Oscillospiraceae</taxon>
        <taxon>Lawsonibacter</taxon>
    </lineage>
</organism>
<evidence type="ECO:0000256" key="1">
    <source>
        <dbReference type="ARBA" id="ARBA00001947"/>
    </source>
</evidence>
<dbReference type="PANTHER" id="PTHR42837">
    <property type="entry name" value="REGULATOR OF SIGMA-E PROTEASE RSEP"/>
    <property type="match status" value="1"/>
</dbReference>
<keyword evidence="5 11" id="KW-0812">Transmembrane</keyword>
<name>A0A8J6J4E6_9FIRM</name>
<dbReference type="GO" id="GO:0016020">
    <property type="term" value="C:membrane"/>
    <property type="evidence" value="ECO:0007669"/>
    <property type="project" value="UniProtKB-SubCell"/>
</dbReference>
<evidence type="ECO:0000256" key="11">
    <source>
        <dbReference type="SAM" id="Phobius"/>
    </source>
</evidence>
<keyword evidence="8 11" id="KW-1133">Transmembrane helix</keyword>
<evidence type="ECO:0000259" key="12">
    <source>
        <dbReference type="Pfam" id="PF02163"/>
    </source>
</evidence>
<keyword evidence="7" id="KW-0862">Zinc</keyword>
<dbReference type="PANTHER" id="PTHR42837:SF2">
    <property type="entry name" value="MEMBRANE METALLOPROTEASE ARASP2, CHLOROPLASTIC-RELATED"/>
    <property type="match status" value="1"/>
</dbReference>
<dbReference type="Proteomes" id="UP000607645">
    <property type="component" value="Unassembled WGS sequence"/>
</dbReference>
<dbReference type="EMBL" id="JACOPQ010000002">
    <property type="protein sequence ID" value="MBC5735967.1"/>
    <property type="molecule type" value="Genomic_DNA"/>
</dbReference>
<evidence type="ECO:0000256" key="9">
    <source>
        <dbReference type="ARBA" id="ARBA00023049"/>
    </source>
</evidence>
<proteinExistence type="inferred from homology"/>
<evidence type="ECO:0000256" key="6">
    <source>
        <dbReference type="ARBA" id="ARBA00022801"/>
    </source>
</evidence>
<dbReference type="GO" id="GO:0006508">
    <property type="term" value="P:proteolysis"/>
    <property type="evidence" value="ECO:0007669"/>
    <property type="project" value="UniProtKB-KW"/>
</dbReference>
<comment type="caution">
    <text evidence="13">The sequence shown here is derived from an EMBL/GenBank/DDBJ whole genome shotgun (WGS) entry which is preliminary data.</text>
</comment>
<evidence type="ECO:0000256" key="2">
    <source>
        <dbReference type="ARBA" id="ARBA00004141"/>
    </source>
</evidence>
<evidence type="ECO:0000313" key="14">
    <source>
        <dbReference type="Proteomes" id="UP000607645"/>
    </source>
</evidence>
<evidence type="ECO:0000256" key="5">
    <source>
        <dbReference type="ARBA" id="ARBA00022692"/>
    </source>
</evidence>
<evidence type="ECO:0000256" key="10">
    <source>
        <dbReference type="ARBA" id="ARBA00023136"/>
    </source>
</evidence>
<comment type="similarity">
    <text evidence="3">Belongs to the peptidase M50B family.</text>
</comment>
<keyword evidence="9" id="KW-0482">Metalloprotease</keyword>
<dbReference type="InterPro" id="IPR036034">
    <property type="entry name" value="PDZ_sf"/>
</dbReference>
<gene>
    <name evidence="13" type="ORF">H8S62_02925</name>
</gene>
<dbReference type="Pfam" id="PF02163">
    <property type="entry name" value="Peptidase_M50"/>
    <property type="match status" value="1"/>
</dbReference>
<dbReference type="RefSeq" id="WP_186918412.1">
    <property type="nucleotide sequence ID" value="NZ_JACOPQ010000002.1"/>
</dbReference>